<name>A5C189_VITVI</name>
<evidence type="ECO:0000256" key="2">
    <source>
        <dbReference type="SAM" id="Phobius"/>
    </source>
</evidence>
<dbReference type="EMBL" id="AM478535">
    <property type="protein sequence ID" value="CAN75192.1"/>
    <property type="molecule type" value="Genomic_DNA"/>
</dbReference>
<feature type="compositionally biased region" description="Acidic residues" evidence="1">
    <location>
        <begin position="268"/>
        <end position="292"/>
    </location>
</feature>
<evidence type="ECO:0000313" key="3">
    <source>
        <dbReference type="EMBL" id="CAN75192.1"/>
    </source>
</evidence>
<keyword evidence="2" id="KW-0472">Membrane</keyword>
<feature type="region of interest" description="Disordered" evidence="1">
    <location>
        <begin position="255"/>
        <end position="292"/>
    </location>
</feature>
<reference evidence="3" key="1">
    <citation type="journal article" date="2007" name="PLoS ONE">
        <title>The first genome sequence of an elite grapevine cultivar (Pinot noir Vitis vinifera L.): coping with a highly heterozygous genome.</title>
        <authorList>
            <person name="Velasco R."/>
            <person name="Zharkikh A."/>
            <person name="Troggio M."/>
            <person name="Cartwright D.A."/>
            <person name="Cestaro A."/>
            <person name="Pruss D."/>
            <person name="Pindo M."/>
            <person name="FitzGerald L.M."/>
            <person name="Vezzulli S."/>
            <person name="Reid J."/>
            <person name="Malacarne G."/>
            <person name="Iliev D."/>
            <person name="Coppola G."/>
            <person name="Wardell B."/>
            <person name="Micheletti D."/>
            <person name="Macalma T."/>
            <person name="Facci M."/>
            <person name="Mitchell J.T."/>
            <person name="Perazzolli M."/>
            <person name="Eldredge G."/>
            <person name="Gatto P."/>
            <person name="Oyzerski R."/>
            <person name="Moretto M."/>
            <person name="Gutin N."/>
            <person name="Stefanini M."/>
            <person name="Chen Y."/>
            <person name="Segala C."/>
            <person name="Davenport C."/>
            <person name="Dematte L."/>
            <person name="Mraz A."/>
            <person name="Battilana J."/>
            <person name="Stormo K."/>
            <person name="Costa F."/>
            <person name="Tao Q."/>
            <person name="Si-Ammour A."/>
            <person name="Harkins T."/>
            <person name="Lackey A."/>
            <person name="Perbost C."/>
            <person name="Taillon B."/>
            <person name="Stella A."/>
            <person name="Solovyev V."/>
            <person name="Fawcett J.A."/>
            <person name="Sterck L."/>
            <person name="Vandepoele K."/>
            <person name="Grando S.M."/>
            <person name="Toppo S."/>
            <person name="Moser C."/>
            <person name="Lanchbury J."/>
            <person name="Bogden R."/>
            <person name="Skolnick M."/>
            <person name="Sgaramella V."/>
            <person name="Bhatnagar S.K."/>
            <person name="Fontana P."/>
            <person name="Gutin A."/>
            <person name="Van de Peer Y."/>
            <person name="Salamini F."/>
            <person name="Viola R."/>
        </authorList>
    </citation>
    <scope>NUCLEOTIDE SEQUENCE</scope>
</reference>
<accession>A5C189</accession>
<keyword evidence="2" id="KW-1133">Transmembrane helix</keyword>
<evidence type="ECO:0000256" key="1">
    <source>
        <dbReference type="SAM" id="MobiDB-lite"/>
    </source>
</evidence>
<dbReference type="AlphaFoldDB" id="A5C189"/>
<proteinExistence type="predicted"/>
<keyword evidence="2" id="KW-0812">Transmembrane</keyword>
<protein>
    <submittedName>
        <fullName evidence="3">Uncharacterized protein</fullName>
    </submittedName>
</protein>
<feature type="region of interest" description="Disordered" evidence="1">
    <location>
        <begin position="1"/>
        <end position="26"/>
    </location>
</feature>
<gene>
    <name evidence="3" type="ORF">VITISV_027101</name>
</gene>
<feature type="transmembrane region" description="Helical" evidence="2">
    <location>
        <begin position="99"/>
        <end position="121"/>
    </location>
</feature>
<organism evidence="3">
    <name type="scientific">Vitis vinifera</name>
    <name type="common">Grape</name>
    <dbReference type="NCBI Taxonomy" id="29760"/>
    <lineage>
        <taxon>Eukaryota</taxon>
        <taxon>Viridiplantae</taxon>
        <taxon>Streptophyta</taxon>
        <taxon>Embryophyta</taxon>
        <taxon>Tracheophyta</taxon>
        <taxon>Spermatophyta</taxon>
        <taxon>Magnoliopsida</taxon>
        <taxon>eudicotyledons</taxon>
        <taxon>Gunneridae</taxon>
        <taxon>Pentapetalae</taxon>
        <taxon>rosids</taxon>
        <taxon>Vitales</taxon>
        <taxon>Vitaceae</taxon>
        <taxon>Viteae</taxon>
        <taxon>Vitis</taxon>
    </lineage>
</organism>
<sequence length="292" mass="33392">MPPKKKVRHGSTSTVPEEVQHDPFMPRHPLDEHECDKLIAKRPIAVECVILIAGFEEHGVAELLDFYKLRPFIQLTQECYPTPVRAFYSNIRNVDKEKYLFHTSFKGVVVILSLILFHTVLNKKGHLNELTLYVMHILFHMAHHRKINLPALIFHNMIEARRSNVSTCALPYGSTVCLLLQNAGLDFKTLPYESIPHMQPMRMKMLIDKQTTSSSSHRSTKSSQLRDIYAIWKSMNNQLKIVHQQCDRSIATWKALHPDALPPTPSQTDDEENGDDDGGDEEDEDALTDGDE</sequence>